<comment type="subcellular location">
    <subcellularLocation>
        <location evidence="1">Membrane</location>
        <topology evidence="1">Multi-pass membrane protein</topology>
    </subcellularLocation>
    <subcellularLocation>
        <location evidence="2">Plastid</location>
    </subcellularLocation>
</comment>
<evidence type="ECO:0000256" key="2">
    <source>
        <dbReference type="ARBA" id="ARBA00004474"/>
    </source>
</evidence>
<dbReference type="AlphaFoldDB" id="A0A140JZQ5"/>
<evidence type="ECO:0000256" key="6">
    <source>
        <dbReference type="ARBA" id="ARBA00022692"/>
    </source>
</evidence>
<dbReference type="EMBL" id="AP014948">
    <property type="protein sequence ID" value="BAU62582.1"/>
    <property type="molecule type" value="Genomic_DNA"/>
</dbReference>
<organism evidence="14">
    <name type="scientific">Partenskyella glossopodia</name>
    <dbReference type="NCBI Taxonomy" id="552666"/>
    <lineage>
        <taxon>Eukaryota</taxon>
        <taxon>Sar</taxon>
        <taxon>Rhizaria</taxon>
        <taxon>Cercozoa</taxon>
        <taxon>Chlorarachniophyceae</taxon>
        <taxon>Partenskyella</taxon>
    </lineage>
</organism>
<dbReference type="Pfam" id="PF00119">
    <property type="entry name" value="ATP-synt_A"/>
    <property type="match status" value="1"/>
</dbReference>
<name>A0A140JZQ5_9EUKA</name>
<keyword evidence="4" id="KW-0813">Transport</keyword>
<dbReference type="CDD" id="cd00310">
    <property type="entry name" value="ATP-synt_Fo_a_6"/>
    <property type="match status" value="1"/>
</dbReference>
<comment type="similarity">
    <text evidence="3">Belongs to the ATPase A chain family.</text>
</comment>
<dbReference type="HAMAP" id="MF_01393">
    <property type="entry name" value="ATP_synth_a_bact"/>
    <property type="match status" value="1"/>
</dbReference>
<feature type="transmembrane region" description="Helical" evidence="13">
    <location>
        <begin position="30"/>
        <end position="51"/>
    </location>
</feature>
<keyword evidence="11" id="KW-0066">ATP synthesis</keyword>
<sequence>MNLISIKFFYQLSELSVGQHYYWSINNFQFHGQVLMTSWFVLFTIMLITFFGNSNLKKIPKSRSFQNLTEYVTEFIYDLSKTQVGDHDYINWVSFLGTVFLFIFISNWSGALIPWKFIELPSGELAAPTNDINTTVALALLTSLSYFFAGISKKGFSYFKRYIQPAAFLLPINILEDFTKPLSLSFRLFGNILADELVVAVLLSLVPLFIPIPLMLLGLFTSAIQALVFSTLAGAYIGESVEDH</sequence>
<gene>
    <name evidence="14" type="primary">atpI</name>
</gene>
<evidence type="ECO:0000256" key="8">
    <source>
        <dbReference type="ARBA" id="ARBA00022989"/>
    </source>
</evidence>
<evidence type="ECO:0000313" key="14">
    <source>
        <dbReference type="EMBL" id="BAU62582.1"/>
    </source>
</evidence>
<evidence type="ECO:0000256" key="7">
    <source>
        <dbReference type="ARBA" id="ARBA00022781"/>
    </source>
</evidence>
<keyword evidence="6 13" id="KW-0812">Transmembrane</keyword>
<dbReference type="InterPro" id="IPR035908">
    <property type="entry name" value="F0_ATP_A_sf"/>
</dbReference>
<dbReference type="GO" id="GO:0009536">
    <property type="term" value="C:plastid"/>
    <property type="evidence" value="ECO:0007669"/>
    <property type="project" value="UniProtKB-SubCell"/>
</dbReference>
<dbReference type="InterPro" id="IPR000568">
    <property type="entry name" value="ATP_synth_F0_asu"/>
</dbReference>
<keyword evidence="7" id="KW-0375">Hydrogen ion transport</keyword>
<keyword evidence="5" id="KW-0138">CF(0)</keyword>
<dbReference type="NCBIfam" id="TIGR01131">
    <property type="entry name" value="ATP_synt_6_or_A"/>
    <property type="match status" value="1"/>
</dbReference>
<evidence type="ECO:0000256" key="4">
    <source>
        <dbReference type="ARBA" id="ARBA00022448"/>
    </source>
</evidence>
<feature type="transmembrane region" description="Helical" evidence="13">
    <location>
        <begin position="188"/>
        <end position="210"/>
    </location>
</feature>
<feature type="transmembrane region" description="Helical" evidence="13">
    <location>
        <begin position="132"/>
        <end position="151"/>
    </location>
</feature>
<dbReference type="SUPFAM" id="SSF81336">
    <property type="entry name" value="F1F0 ATP synthase subunit A"/>
    <property type="match status" value="1"/>
</dbReference>
<dbReference type="GO" id="GO:0015078">
    <property type="term" value="F:proton transmembrane transporter activity"/>
    <property type="evidence" value="ECO:0007669"/>
    <property type="project" value="InterPro"/>
</dbReference>
<dbReference type="PANTHER" id="PTHR42823:SF3">
    <property type="entry name" value="ATP SYNTHASE SUBUNIT A, CHLOROPLASTIC"/>
    <property type="match status" value="1"/>
</dbReference>
<evidence type="ECO:0000256" key="1">
    <source>
        <dbReference type="ARBA" id="ARBA00004141"/>
    </source>
</evidence>
<keyword evidence="8 13" id="KW-1133">Transmembrane helix</keyword>
<evidence type="ECO:0000256" key="11">
    <source>
        <dbReference type="ARBA" id="ARBA00023310"/>
    </source>
</evidence>
<dbReference type="GeneID" id="27110041"/>
<dbReference type="InterPro" id="IPR045082">
    <property type="entry name" value="ATP_syn_F0_a_bact/chloroplast"/>
</dbReference>
<evidence type="ECO:0000256" key="3">
    <source>
        <dbReference type="ARBA" id="ARBA00006810"/>
    </source>
</evidence>
<evidence type="ECO:0000256" key="12">
    <source>
        <dbReference type="ARBA" id="ARBA00074744"/>
    </source>
</evidence>
<dbReference type="Gene3D" id="1.20.120.220">
    <property type="entry name" value="ATP synthase, F0 complex, subunit A"/>
    <property type="match status" value="1"/>
</dbReference>
<dbReference type="RefSeq" id="YP_009240448.1">
    <property type="nucleotide sequence ID" value="NC_029742.1"/>
</dbReference>
<evidence type="ECO:0000256" key="9">
    <source>
        <dbReference type="ARBA" id="ARBA00023065"/>
    </source>
</evidence>
<dbReference type="PROSITE" id="PS00449">
    <property type="entry name" value="ATPASE_A"/>
    <property type="match status" value="1"/>
</dbReference>
<dbReference type="FunFam" id="1.20.120.220:FF:000001">
    <property type="entry name" value="ATP synthase subunit a, chloroplastic"/>
    <property type="match status" value="1"/>
</dbReference>
<evidence type="ECO:0000256" key="10">
    <source>
        <dbReference type="ARBA" id="ARBA00023136"/>
    </source>
</evidence>
<accession>A0A140JZQ5</accession>
<keyword evidence="14" id="KW-0934">Plastid</keyword>
<feature type="transmembrane region" description="Helical" evidence="13">
    <location>
        <begin position="89"/>
        <end position="112"/>
    </location>
</feature>
<evidence type="ECO:0000256" key="13">
    <source>
        <dbReference type="SAM" id="Phobius"/>
    </source>
</evidence>
<reference evidence="14" key="1">
    <citation type="journal article" date="2016" name="J. Plant Res.">
        <title>Plastid genome sequences of Gymnochlora stellata, Lotharella vacuolata, and Partenskyella glossopodia reveal remarkable structural conservation among chlorarachniophyte species.</title>
        <authorList>
            <person name="Suzuki S."/>
            <person name="Hirakawa Y."/>
            <person name="Kofuji R."/>
            <person name="Sugita M."/>
            <person name="Ishida K."/>
        </authorList>
    </citation>
    <scope>NUCLEOTIDE SEQUENCE</scope>
    <source>
        <strain evidence="14">RCC365</strain>
    </source>
</reference>
<dbReference type="InterPro" id="IPR023011">
    <property type="entry name" value="ATP_synth_F0_asu_AS"/>
</dbReference>
<keyword evidence="10 13" id="KW-0472">Membrane</keyword>
<dbReference type="PRINTS" id="PR00123">
    <property type="entry name" value="ATPASEA"/>
</dbReference>
<evidence type="ECO:0000256" key="5">
    <source>
        <dbReference type="ARBA" id="ARBA00022547"/>
    </source>
</evidence>
<geneLocation type="plastid" evidence="14"/>
<protein>
    <recommendedName>
        <fullName evidence="12">ATP synthase subunit a, chloroplastic</fullName>
    </recommendedName>
</protein>
<dbReference type="PANTHER" id="PTHR42823">
    <property type="entry name" value="ATP SYNTHASE SUBUNIT A, CHLOROPLASTIC"/>
    <property type="match status" value="1"/>
</dbReference>
<dbReference type="GO" id="GO:0045259">
    <property type="term" value="C:proton-transporting ATP synthase complex"/>
    <property type="evidence" value="ECO:0007669"/>
    <property type="project" value="UniProtKB-KW"/>
</dbReference>
<dbReference type="GO" id="GO:0015986">
    <property type="term" value="P:proton motive force-driven ATP synthesis"/>
    <property type="evidence" value="ECO:0007669"/>
    <property type="project" value="InterPro"/>
</dbReference>
<keyword evidence="9" id="KW-0406">Ion transport</keyword>
<proteinExistence type="inferred from homology"/>